<dbReference type="Pfam" id="PF17884">
    <property type="entry name" value="DUF5591"/>
    <property type="match status" value="1"/>
</dbReference>
<dbReference type="GO" id="GO:0003723">
    <property type="term" value="F:RNA binding"/>
    <property type="evidence" value="ECO:0007669"/>
    <property type="project" value="InterPro"/>
</dbReference>
<organism evidence="6 7">
    <name type="scientific">Cuniculiplasma divulgatum</name>
    <dbReference type="NCBI Taxonomy" id="1673428"/>
    <lineage>
        <taxon>Archaea</taxon>
        <taxon>Methanobacteriati</taxon>
        <taxon>Thermoplasmatota</taxon>
        <taxon>Thermoplasmata</taxon>
        <taxon>Thermoplasmatales</taxon>
        <taxon>Cuniculiplasmataceae</taxon>
        <taxon>Cuniculiplasma</taxon>
    </lineage>
</organism>
<proteinExistence type="inferred from homology"/>
<keyword evidence="6" id="KW-0808">Transferase</keyword>
<dbReference type="EMBL" id="LT671858">
    <property type="protein sequence ID" value="SIM53719.1"/>
    <property type="molecule type" value="Genomic_DNA"/>
</dbReference>
<keyword evidence="3" id="KW-0819">tRNA processing</keyword>
<evidence type="ECO:0000256" key="1">
    <source>
        <dbReference type="ARBA" id="ARBA00005030"/>
    </source>
</evidence>
<dbReference type="SUPFAM" id="SSF88802">
    <property type="entry name" value="Pre-PUA domain"/>
    <property type="match status" value="1"/>
</dbReference>
<evidence type="ECO:0000313" key="7">
    <source>
        <dbReference type="Proteomes" id="UP000195607"/>
    </source>
</evidence>
<evidence type="ECO:0000256" key="3">
    <source>
        <dbReference type="ARBA" id="ARBA00022694"/>
    </source>
</evidence>
<dbReference type="InterPro" id="IPR036974">
    <property type="entry name" value="PUA_sf"/>
</dbReference>
<dbReference type="InterPro" id="IPR002478">
    <property type="entry name" value="PUA"/>
</dbReference>
<dbReference type="InterPro" id="IPR015947">
    <property type="entry name" value="PUA-like_sf"/>
</dbReference>
<comment type="pathway">
    <text evidence="1">tRNA modification; archaeosine-tRNA biosynthesis.</text>
</comment>
<sequence length="521" mass="60372">MIKSQSFFAYSRCGYLNINGQEIEFPLVLDSDSIQIKEDQISLMGESATKRDVSIGKRTITIAETENFIVPIINPHFLKRSRQTVNFIMDLKKIIGYDKLLYIPGISDPYLLPQLFMLGVDIFDDINADMEGSHGTLYTMMGRIHNGEENSRENGKFLQDLVSLLKKGVESMTLMEMVERWNISSKAREIIRMLMDEKSEEFEKVYPRTTGSVIAGGLESLERPDIVRFNRYVLEDYKKPNNLETILFLPCSARKPYSTSKSHREIFEALGSLRRYINEVIVTSPITLVPRELEETYPAGFYDIPVTGNWFLEEKENIIRSIRSFISKNQYKNTIFFLPEDMLFVKERLNLGEDFILWKKGTDNQFDELKARISQIRSEEDVRGRRDFMKEKLLSIARYQFGEWIIPHIEGLRINRMFNQFMLVDGNKPFFVFNERLGKLTIHKNAAELFVKTRKFLVEIDDFKPTASIYAMGVKDCTEDVRQEDEVVIHHSGSVRGTGIAKMSKEVMMNTHKGVAVKVRN</sequence>
<dbReference type="InterPro" id="IPR036895">
    <property type="entry name" value="Uracil-DNA_glycosylase-like_sf"/>
</dbReference>
<dbReference type="GO" id="GO:0016740">
    <property type="term" value="F:transferase activity"/>
    <property type="evidence" value="ECO:0007669"/>
    <property type="project" value="UniProtKB-KW"/>
</dbReference>
<dbReference type="Gene3D" id="2.30.130.10">
    <property type="entry name" value="PUA domain"/>
    <property type="match status" value="1"/>
</dbReference>
<dbReference type="RefSeq" id="WP_172399388.1">
    <property type="nucleotide sequence ID" value="NZ_LT671858.1"/>
</dbReference>
<accession>A0A1N5U111</accession>
<evidence type="ECO:0000313" key="6">
    <source>
        <dbReference type="EMBL" id="SIM53719.1"/>
    </source>
</evidence>
<dbReference type="Gene3D" id="3.20.20.105">
    <property type="entry name" value="Queuine tRNA-ribosyltransferase-like"/>
    <property type="match status" value="1"/>
</dbReference>
<dbReference type="GO" id="GO:0006400">
    <property type="term" value="P:tRNA modification"/>
    <property type="evidence" value="ECO:0007669"/>
    <property type="project" value="InterPro"/>
</dbReference>
<evidence type="ECO:0000259" key="4">
    <source>
        <dbReference type="Pfam" id="PF01472"/>
    </source>
</evidence>
<dbReference type="SUPFAM" id="SSF52141">
    <property type="entry name" value="Uracil-DNA glycosylase-like"/>
    <property type="match status" value="1"/>
</dbReference>
<dbReference type="AlphaFoldDB" id="A0A1N5U111"/>
<dbReference type="SUPFAM" id="SSF51713">
    <property type="entry name" value="tRNA-guanine transglycosylase"/>
    <property type="match status" value="1"/>
</dbReference>
<dbReference type="InterPro" id="IPR036511">
    <property type="entry name" value="TGT-like_sf"/>
</dbReference>
<feature type="domain" description="PUA" evidence="4">
    <location>
        <begin position="467"/>
        <end position="520"/>
    </location>
</feature>
<protein>
    <submittedName>
        <fullName evidence="6">Archaeosine tRNA-ribosyltransferase</fullName>
    </submittedName>
</protein>
<comment type="similarity">
    <text evidence="2">Belongs to the archaeosine synthase type 1 family.</text>
</comment>
<dbReference type="InterPro" id="IPR040777">
    <property type="entry name" value="DUF5591"/>
</dbReference>
<name>A0A1N5U111_9ARCH</name>
<feature type="domain" description="DUF5591" evidence="5">
    <location>
        <begin position="226"/>
        <end position="358"/>
    </location>
</feature>
<gene>
    <name evidence="6" type="ORF">CSP5_0746</name>
</gene>
<dbReference type="Pfam" id="PF01472">
    <property type="entry name" value="PUA"/>
    <property type="match status" value="1"/>
</dbReference>
<evidence type="ECO:0000259" key="5">
    <source>
        <dbReference type="Pfam" id="PF17884"/>
    </source>
</evidence>
<dbReference type="Proteomes" id="UP000195607">
    <property type="component" value="Chromosome I"/>
</dbReference>
<dbReference type="GeneID" id="41588022"/>
<dbReference type="Gene3D" id="3.40.50.10630">
    <property type="entry name" value="Uracil-DNA glycosylase-like"/>
    <property type="match status" value="1"/>
</dbReference>
<evidence type="ECO:0000256" key="2">
    <source>
        <dbReference type="ARBA" id="ARBA00008906"/>
    </source>
</evidence>
<dbReference type="SUPFAM" id="SSF88697">
    <property type="entry name" value="PUA domain-like"/>
    <property type="match status" value="1"/>
</dbReference>
<dbReference type="PROSITE" id="PS50890">
    <property type="entry name" value="PUA"/>
    <property type="match status" value="1"/>
</dbReference>
<dbReference type="UniPathway" id="UPA00393"/>
<reference evidence="6 7" key="1">
    <citation type="submission" date="2016-04" db="EMBL/GenBank/DDBJ databases">
        <authorList>
            <person name="Evans L.H."/>
            <person name="Alamgir A."/>
            <person name="Owens N."/>
            <person name="Weber N.D."/>
            <person name="Virtaneva K."/>
            <person name="Barbian K."/>
            <person name="Babar A."/>
            <person name="Rosenke K."/>
        </authorList>
    </citation>
    <scope>NUCLEOTIDE SEQUENCE [LARGE SCALE GENOMIC DNA]</scope>
    <source>
        <strain evidence="7">S5(T) (JCM 30642 \VKM B-2941)</strain>
    </source>
</reference>